<evidence type="ECO:0000256" key="5">
    <source>
        <dbReference type="ARBA" id="ARBA00048542"/>
    </source>
</evidence>
<proteinExistence type="inferred from homology"/>
<gene>
    <name evidence="6" type="primary">azoR</name>
    <name evidence="8" type="ORF">D0544_15225</name>
</gene>
<dbReference type="HAMAP" id="MF_01216">
    <property type="entry name" value="Azoreductase_type1"/>
    <property type="match status" value="1"/>
</dbReference>
<dbReference type="Proteomes" id="UP000280792">
    <property type="component" value="Unassembled WGS sequence"/>
</dbReference>
<name>A0A3P3VLA4_9GAMM</name>
<organism evidence="8 9">
    <name type="scientific">Aestuariirhabdus litorea</name>
    <dbReference type="NCBI Taxonomy" id="2528527"/>
    <lineage>
        <taxon>Bacteria</taxon>
        <taxon>Pseudomonadati</taxon>
        <taxon>Pseudomonadota</taxon>
        <taxon>Gammaproteobacteria</taxon>
        <taxon>Oceanospirillales</taxon>
        <taxon>Aestuariirhabdaceae</taxon>
        <taxon>Aestuariirhabdus</taxon>
    </lineage>
</organism>
<dbReference type="InterPro" id="IPR003680">
    <property type="entry name" value="Flavodoxin_fold"/>
</dbReference>
<reference evidence="8 9" key="1">
    <citation type="submission" date="2018-08" db="EMBL/GenBank/DDBJ databases">
        <authorList>
            <person name="Khan S.A."/>
        </authorList>
    </citation>
    <scope>NUCLEOTIDE SEQUENCE [LARGE SCALE GENOMIC DNA]</scope>
    <source>
        <strain evidence="8 9">GTF-13</strain>
    </source>
</reference>
<evidence type="ECO:0000256" key="2">
    <source>
        <dbReference type="ARBA" id="ARBA00022643"/>
    </source>
</evidence>
<keyword evidence="1 6" id="KW-0285">Flavoprotein</keyword>
<evidence type="ECO:0000313" key="8">
    <source>
        <dbReference type="EMBL" id="RRJ83184.1"/>
    </source>
</evidence>
<dbReference type="EMBL" id="QWEZ01000002">
    <property type="protein sequence ID" value="RRJ83184.1"/>
    <property type="molecule type" value="Genomic_DNA"/>
</dbReference>
<comment type="caution">
    <text evidence="6">Lacks conserved residue(s) required for the propagation of feature annotation.</text>
</comment>
<comment type="subunit">
    <text evidence="6">Homodimer.</text>
</comment>
<feature type="binding site" evidence="6">
    <location>
        <position position="10"/>
    </location>
    <ligand>
        <name>FMN</name>
        <dbReference type="ChEBI" id="CHEBI:58210"/>
    </ligand>
</feature>
<evidence type="ECO:0000256" key="3">
    <source>
        <dbReference type="ARBA" id="ARBA00023002"/>
    </source>
</evidence>
<dbReference type="InterPro" id="IPR050104">
    <property type="entry name" value="FMN-dep_NADH:Q_OxRdtase_AzoR1"/>
</dbReference>
<evidence type="ECO:0000256" key="6">
    <source>
        <dbReference type="HAMAP-Rule" id="MF_01216"/>
    </source>
</evidence>
<dbReference type="GO" id="GO:0009055">
    <property type="term" value="F:electron transfer activity"/>
    <property type="evidence" value="ECO:0007669"/>
    <property type="project" value="UniProtKB-UniRule"/>
</dbReference>
<evidence type="ECO:0000256" key="1">
    <source>
        <dbReference type="ARBA" id="ARBA00022630"/>
    </source>
</evidence>
<dbReference type="GO" id="GO:0010181">
    <property type="term" value="F:FMN binding"/>
    <property type="evidence" value="ECO:0007669"/>
    <property type="project" value="UniProtKB-UniRule"/>
</dbReference>
<dbReference type="SUPFAM" id="SSF52218">
    <property type="entry name" value="Flavoproteins"/>
    <property type="match status" value="1"/>
</dbReference>
<reference evidence="8 9" key="2">
    <citation type="submission" date="2018-12" db="EMBL/GenBank/DDBJ databases">
        <title>Simiduia agarivorans gen. nov., sp. nov., a marine, agarolytic bacterium isolated from shallow coastal water from Keelung, Taiwan.</title>
        <authorList>
            <person name="Shieh W.Y."/>
        </authorList>
    </citation>
    <scope>NUCLEOTIDE SEQUENCE [LARGE SCALE GENOMIC DNA]</scope>
    <source>
        <strain evidence="8 9">GTF-13</strain>
    </source>
</reference>
<dbReference type="GO" id="GO:0016652">
    <property type="term" value="F:oxidoreductase activity, acting on NAD(P)H as acceptor"/>
    <property type="evidence" value="ECO:0007669"/>
    <property type="project" value="UniProtKB-UniRule"/>
</dbReference>
<evidence type="ECO:0000313" key="9">
    <source>
        <dbReference type="Proteomes" id="UP000280792"/>
    </source>
</evidence>
<feature type="binding site" evidence="6">
    <location>
        <begin position="96"/>
        <end position="99"/>
    </location>
    <ligand>
        <name>FMN</name>
        <dbReference type="ChEBI" id="CHEBI:58210"/>
    </ligand>
</feature>
<comment type="similarity">
    <text evidence="6">Belongs to the azoreductase type 1 family.</text>
</comment>
<dbReference type="AlphaFoldDB" id="A0A3P3VLA4"/>
<dbReference type="EC" id="1.6.5.-" evidence="6"/>
<dbReference type="RefSeq" id="WP_125017625.1">
    <property type="nucleotide sequence ID" value="NZ_QWEZ01000002.1"/>
</dbReference>
<evidence type="ECO:0000259" key="7">
    <source>
        <dbReference type="Pfam" id="PF02525"/>
    </source>
</evidence>
<dbReference type="Pfam" id="PF02525">
    <property type="entry name" value="Flavodoxin_2"/>
    <property type="match status" value="1"/>
</dbReference>
<comment type="function">
    <text evidence="6">Quinone reductase that provides resistance to thiol-specific stress caused by electrophilic quinones.</text>
</comment>
<comment type="function">
    <text evidence="6">Also exhibits azoreductase activity. Catalyzes the reductive cleavage of the azo bond in aromatic azo compounds to the corresponding amines.</text>
</comment>
<keyword evidence="3 6" id="KW-0560">Oxidoreductase</keyword>
<comment type="catalytic activity">
    <reaction evidence="5">
        <text>N,N-dimethyl-1,4-phenylenediamine + anthranilate + 2 NAD(+) = 2-(4-dimethylaminophenyl)diazenylbenzoate + 2 NADH + 2 H(+)</text>
        <dbReference type="Rhea" id="RHEA:55872"/>
        <dbReference type="ChEBI" id="CHEBI:15378"/>
        <dbReference type="ChEBI" id="CHEBI:15783"/>
        <dbReference type="ChEBI" id="CHEBI:16567"/>
        <dbReference type="ChEBI" id="CHEBI:57540"/>
        <dbReference type="ChEBI" id="CHEBI:57945"/>
        <dbReference type="ChEBI" id="CHEBI:71579"/>
        <dbReference type="EC" id="1.7.1.17"/>
    </reaction>
    <physiologicalReaction direction="right-to-left" evidence="5">
        <dbReference type="Rhea" id="RHEA:55874"/>
    </physiologicalReaction>
</comment>
<dbReference type="EC" id="1.7.1.17" evidence="6"/>
<dbReference type="PANTHER" id="PTHR43741:SF2">
    <property type="entry name" value="FMN-DEPENDENT NADH:QUINONE OXIDOREDUCTASE"/>
    <property type="match status" value="1"/>
</dbReference>
<dbReference type="GO" id="GO:0016655">
    <property type="term" value="F:oxidoreductase activity, acting on NAD(P)H, quinone or similar compound as acceptor"/>
    <property type="evidence" value="ECO:0007669"/>
    <property type="project" value="InterPro"/>
</dbReference>
<sequence>MSNLLVINSSLRSQGANSTALTENFLQQWRLQHPRDQIVQRDMATDPIPHLDEAMVGAFFTPADQRTDAQQALVKRSDDLVRELQEADVLVLGVPMYNFGIPSTLKAWIDHVARAGLTFTYTEQGPKGLLEGKTAYILAARGGRYQGTPMDTQSAYLRDVLGFIGITDVHFVYAEGLNMGEESFSEGVSGADSQINALLA</sequence>
<dbReference type="InterPro" id="IPR029039">
    <property type="entry name" value="Flavoprotein-like_sf"/>
</dbReference>
<comment type="catalytic activity">
    <reaction evidence="6">
        <text>2 a quinone + NADH + H(+) = 2 a 1,4-benzosemiquinone + NAD(+)</text>
        <dbReference type="Rhea" id="RHEA:65952"/>
        <dbReference type="ChEBI" id="CHEBI:15378"/>
        <dbReference type="ChEBI" id="CHEBI:57540"/>
        <dbReference type="ChEBI" id="CHEBI:57945"/>
        <dbReference type="ChEBI" id="CHEBI:132124"/>
        <dbReference type="ChEBI" id="CHEBI:134225"/>
    </reaction>
</comment>
<accession>A0A3P3VLA4</accession>
<protein>
    <recommendedName>
        <fullName evidence="6">FMN dependent NADH:quinone oxidoreductase</fullName>
        <ecNumber evidence="6">1.6.5.-</ecNumber>
    </recommendedName>
    <alternativeName>
        <fullName evidence="6">Azo-dye reductase</fullName>
    </alternativeName>
    <alternativeName>
        <fullName evidence="6">FMN-dependent NADH-azo compound oxidoreductase</fullName>
    </alternativeName>
    <alternativeName>
        <fullName evidence="6">FMN-dependent NADH-azoreductase</fullName>
        <ecNumber evidence="6">1.7.1.17</ecNumber>
    </alternativeName>
</protein>
<comment type="cofactor">
    <cofactor evidence="6">
        <name>FMN</name>
        <dbReference type="ChEBI" id="CHEBI:58210"/>
    </cofactor>
    <text evidence="6">Binds 1 FMN per subunit.</text>
</comment>
<comment type="caution">
    <text evidence="8">The sequence shown here is derived from an EMBL/GenBank/DDBJ whole genome shotgun (WGS) entry which is preliminary data.</text>
</comment>
<keyword evidence="2 6" id="KW-0288">FMN</keyword>
<evidence type="ECO:0000256" key="4">
    <source>
        <dbReference type="ARBA" id="ARBA00023027"/>
    </source>
</evidence>
<feature type="domain" description="Flavodoxin-like fold" evidence="7">
    <location>
        <begin position="3"/>
        <end position="197"/>
    </location>
</feature>
<dbReference type="Gene3D" id="3.40.50.360">
    <property type="match status" value="1"/>
</dbReference>
<keyword evidence="9" id="KW-1185">Reference proteome</keyword>
<dbReference type="PANTHER" id="PTHR43741">
    <property type="entry name" value="FMN-DEPENDENT NADH-AZOREDUCTASE 1"/>
    <property type="match status" value="1"/>
</dbReference>
<dbReference type="InterPro" id="IPR023048">
    <property type="entry name" value="NADH:quinone_OxRdtase_FMN_depd"/>
</dbReference>
<keyword evidence="4 6" id="KW-0520">NAD</keyword>